<evidence type="ECO:0000256" key="5">
    <source>
        <dbReference type="SAM" id="MobiDB-lite"/>
    </source>
</evidence>
<dbReference type="InterPro" id="IPR001841">
    <property type="entry name" value="Znf_RING"/>
</dbReference>
<dbReference type="GO" id="GO:0043122">
    <property type="term" value="P:regulation of canonical NF-kappaB signal transduction"/>
    <property type="evidence" value="ECO:0007669"/>
    <property type="project" value="TreeGrafter"/>
</dbReference>
<dbReference type="PANTHER" id="PTHR10131">
    <property type="entry name" value="TNF RECEPTOR ASSOCIATED FACTOR"/>
    <property type="match status" value="1"/>
</dbReference>
<feature type="compositionally biased region" description="Acidic residues" evidence="5">
    <location>
        <begin position="392"/>
        <end position="406"/>
    </location>
</feature>
<keyword evidence="3 4" id="KW-0862">Zinc</keyword>
<dbReference type="GO" id="GO:0008270">
    <property type="term" value="F:zinc ion binding"/>
    <property type="evidence" value="ECO:0007669"/>
    <property type="project" value="UniProtKB-KW"/>
</dbReference>
<feature type="domain" description="TRAF-type" evidence="7">
    <location>
        <begin position="167"/>
        <end position="221"/>
    </location>
</feature>
<evidence type="ECO:0000256" key="2">
    <source>
        <dbReference type="ARBA" id="ARBA00022771"/>
    </source>
</evidence>
<dbReference type="PROSITE" id="PS50145">
    <property type="entry name" value="ZF_TRAF"/>
    <property type="match status" value="2"/>
</dbReference>
<evidence type="ECO:0000256" key="4">
    <source>
        <dbReference type="PROSITE-ProRule" id="PRU00207"/>
    </source>
</evidence>
<feature type="compositionally biased region" description="Acidic residues" evidence="5">
    <location>
        <begin position="299"/>
        <end position="313"/>
    </location>
</feature>
<evidence type="ECO:0000259" key="7">
    <source>
        <dbReference type="PROSITE" id="PS50145"/>
    </source>
</evidence>
<feature type="zinc finger region" description="TRAF-type" evidence="4">
    <location>
        <begin position="94"/>
        <end position="131"/>
    </location>
</feature>
<evidence type="ECO:0008006" key="9">
    <source>
        <dbReference type="Google" id="ProtNLM"/>
    </source>
</evidence>
<dbReference type="VEuPathDB" id="CryptoDB:Cvel_12894"/>
<dbReference type="PROSITE" id="PS50089">
    <property type="entry name" value="ZF_RING_2"/>
    <property type="match status" value="1"/>
</dbReference>
<dbReference type="InterPro" id="IPR013083">
    <property type="entry name" value="Znf_RING/FYVE/PHD"/>
</dbReference>
<evidence type="ECO:0000256" key="3">
    <source>
        <dbReference type="ARBA" id="ARBA00022833"/>
    </source>
</evidence>
<dbReference type="Gene3D" id="3.30.40.10">
    <property type="entry name" value="Zinc/RING finger domain, C3HC4 (zinc finger)"/>
    <property type="match status" value="3"/>
</dbReference>
<feature type="compositionally biased region" description="Acidic residues" evidence="5">
    <location>
        <begin position="322"/>
        <end position="338"/>
    </location>
</feature>
<feature type="region of interest" description="Disordered" evidence="5">
    <location>
        <begin position="293"/>
        <end position="411"/>
    </location>
</feature>
<evidence type="ECO:0000256" key="1">
    <source>
        <dbReference type="ARBA" id="ARBA00022723"/>
    </source>
</evidence>
<evidence type="ECO:0000259" key="6">
    <source>
        <dbReference type="PROSITE" id="PS50089"/>
    </source>
</evidence>
<gene>
    <name evidence="8" type="ORF">Cvel_12894</name>
</gene>
<dbReference type="EMBL" id="CDMZ01005800">
    <property type="protein sequence ID" value="CEM54601.1"/>
    <property type="molecule type" value="Genomic_DNA"/>
</dbReference>
<organism evidence="8">
    <name type="scientific">Chromera velia CCMP2878</name>
    <dbReference type="NCBI Taxonomy" id="1169474"/>
    <lineage>
        <taxon>Eukaryota</taxon>
        <taxon>Sar</taxon>
        <taxon>Alveolata</taxon>
        <taxon>Colpodellida</taxon>
        <taxon>Chromeraceae</taxon>
        <taxon>Chromera</taxon>
    </lineage>
</organism>
<feature type="domain" description="TRAF-type" evidence="7">
    <location>
        <begin position="94"/>
        <end position="131"/>
    </location>
</feature>
<feature type="zinc finger region" description="TRAF-type" evidence="4">
    <location>
        <begin position="167"/>
        <end position="221"/>
    </location>
</feature>
<evidence type="ECO:0000313" key="8">
    <source>
        <dbReference type="EMBL" id="CEM54601.1"/>
    </source>
</evidence>
<keyword evidence="1 4" id="KW-0479">Metal-binding</keyword>
<dbReference type="InterPro" id="IPR001293">
    <property type="entry name" value="Znf_TRAF"/>
</dbReference>
<dbReference type="PANTHER" id="PTHR10131:SF94">
    <property type="entry name" value="TNF RECEPTOR-ASSOCIATED FACTOR 4"/>
    <property type="match status" value="1"/>
</dbReference>
<proteinExistence type="predicted"/>
<dbReference type="SMART" id="SM00184">
    <property type="entry name" value="RING"/>
    <property type="match status" value="1"/>
</dbReference>
<dbReference type="SUPFAM" id="SSF49599">
    <property type="entry name" value="TRAF domain-like"/>
    <property type="match status" value="2"/>
</dbReference>
<feature type="compositionally biased region" description="Acidic residues" evidence="5">
    <location>
        <begin position="351"/>
        <end position="375"/>
    </location>
</feature>
<name>A0A0G4IC22_9ALVE</name>
<dbReference type="AlphaFoldDB" id="A0A0G4IC22"/>
<dbReference type="PhylomeDB" id="A0A0G4IC22"/>
<feature type="domain" description="RING-type" evidence="6">
    <location>
        <begin position="30"/>
        <end position="70"/>
    </location>
</feature>
<keyword evidence="2 4" id="KW-0863">Zinc-finger</keyword>
<protein>
    <recommendedName>
        <fullName evidence="9">RING-type domain-containing protein</fullName>
    </recommendedName>
</protein>
<sequence>MSGERQIKRLGLDAALAVEGSQKLAENVLCAICHDFLEDVVETNCQGRHVFCRPCIHRVLRRRQTCPTCRGVFSKLEVANSMIRNLIEQIKWKCLNHEKGCSFTGTKKDLEKHLEEECEEQESECPFEGCTVMKRRTKMLDHKNTCRFRLVSCTHCTKQLPFNGMTAHLEVCKRFPVDCPNACGKKLPRGEIGKHQASECAEETVCCFVPGCGEKRKRKEMDTHEDESWKKHMRLLVELQQKKEEALEVTVAFPQFRSKIAGMKKGDKIESPSFVFQDCRFSLSLFPRGLSDHQRAAAEDTDMEEAESEEEEVGSLGAVERESEDEEEESEEEEEEESLTGGQIWGRQEESSSDDSSDDDDQSDEEEEEEEDSENESFGAAEAESQRGGDREQEDEESEDEGEGEAADPNTEITLYLNKKDDYKGLLTYSVSVCNLNSERDPISKTFTDDFTNLGVGGGWGLGSFCLLGDLVSAASNTRKGTLEFQLHLSAAASNRRPVVVSGYV</sequence>
<reference evidence="8" key="1">
    <citation type="submission" date="2014-11" db="EMBL/GenBank/DDBJ databases">
        <authorList>
            <person name="Otto D Thomas"/>
            <person name="Naeem Raeece"/>
        </authorList>
    </citation>
    <scope>NUCLEOTIDE SEQUENCE</scope>
</reference>
<dbReference type="Pfam" id="PF13923">
    <property type="entry name" value="zf-C3HC4_2"/>
    <property type="match status" value="1"/>
</dbReference>
<dbReference type="Pfam" id="PF02176">
    <property type="entry name" value="zf-TRAF"/>
    <property type="match status" value="1"/>
</dbReference>
<dbReference type="FunFam" id="3.30.40.10:FF:000121">
    <property type="entry name" value="TNF receptor-associated factor"/>
    <property type="match status" value="1"/>
</dbReference>
<dbReference type="SUPFAM" id="SSF57850">
    <property type="entry name" value="RING/U-box"/>
    <property type="match status" value="1"/>
</dbReference>
<accession>A0A0G4IC22</accession>